<dbReference type="InParanoid" id="F0X8U0"/>
<dbReference type="Pfam" id="PF09428">
    <property type="entry name" value="DUF2011"/>
    <property type="match status" value="1"/>
</dbReference>
<feature type="region of interest" description="Disordered" evidence="1">
    <location>
        <begin position="66"/>
        <end position="96"/>
    </location>
</feature>
<evidence type="ECO:0000313" key="2">
    <source>
        <dbReference type="EMBL" id="EFX06103.1"/>
    </source>
</evidence>
<dbReference type="AlphaFoldDB" id="F0X8U0"/>
<feature type="compositionally biased region" description="Low complexity" evidence="1">
    <location>
        <begin position="331"/>
        <end position="346"/>
    </location>
</feature>
<feature type="region of interest" description="Disordered" evidence="1">
    <location>
        <begin position="1"/>
        <end position="22"/>
    </location>
</feature>
<organism evidence="3">
    <name type="scientific">Grosmannia clavigera (strain kw1407 / UAMH 11150)</name>
    <name type="common">Blue stain fungus</name>
    <name type="synonym">Graphiocladiella clavigera</name>
    <dbReference type="NCBI Taxonomy" id="655863"/>
    <lineage>
        <taxon>Eukaryota</taxon>
        <taxon>Fungi</taxon>
        <taxon>Dikarya</taxon>
        <taxon>Ascomycota</taxon>
        <taxon>Pezizomycotina</taxon>
        <taxon>Sordariomycetes</taxon>
        <taxon>Sordariomycetidae</taxon>
        <taxon>Ophiostomatales</taxon>
        <taxon>Ophiostomataceae</taxon>
        <taxon>Leptographium</taxon>
    </lineage>
</organism>
<dbReference type="eggNOG" id="ENOG502SH2S">
    <property type="taxonomic scope" value="Eukaryota"/>
</dbReference>
<proteinExistence type="predicted"/>
<feature type="compositionally biased region" description="Basic and acidic residues" evidence="1">
    <location>
        <begin position="12"/>
        <end position="21"/>
    </location>
</feature>
<protein>
    <submittedName>
        <fullName evidence="2">Uncharacterized protein</fullName>
    </submittedName>
</protein>
<dbReference type="OrthoDB" id="5425061at2759"/>
<keyword evidence="3" id="KW-1185">Reference proteome</keyword>
<sequence length="346" mass="36509">MDIAMRNAQPIRRQDLYHDGDSSVDNEGFSGAGAVGGDAAAAARAALEAIMARTLGLDFGLLTTPAAATPPEAESPDESGDVAMEETSKEAEKPASAADGGVEFAFRLFSSSGKAAAVSEPAVPTVVLYDDIVLTGDGLDTATGPGGLASAPRPLSAYVASEPTAAELARYAQTAVTGETIAAQAAAGQRNAWGLEVPWRARTTVRVSQSELRALLASALPDETKTPLPQLAAQAANKLPPWALLSTSSVASSSIPLAECVASRKRRPGKKRRIVLRQREKARLEKEAVAKLQHKSKEEHLLEKKKRLNRLKKLRRREKKREEHKAGGSQGADDGNNSDNSDGTDT</sequence>
<feature type="region of interest" description="Disordered" evidence="1">
    <location>
        <begin position="289"/>
        <end position="346"/>
    </location>
</feature>
<dbReference type="STRING" id="655863.F0X8U0"/>
<dbReference type="InterPro" id="IPR018555">
    <property type="entry name" value="C630.06c-like"/>
</dbReference>
<evidence type="ECO:0000256" key="1">
    <source>
        <dbReference type="SAM" id="MobiDB-lite"/>
    </source>
</evidence>
<name>F0X8U0_GROCL</name>
<accession>F0X8U0</accession>
<gene>
    <name evidence="2" type="ORF">CMQ_4172</name>
</gene>
<feature type="compositionally biased region" description="Basic and acidic residues" evidence="1">
    <location>
        <begin position="289"/>
        <end position="302"/>
    </location>
</feature>
<dbReference type="HOGENOM" id="CLU_051875_1_0_1"/>
<dbReference type="RefSeq" id="XP_014175585.1">
    <property type="nucleotide sequence ID" value="XM_014320110.1"/>
</dbReference>
<dbReference type="GeneID" id="25977354"/>
<feature type="compositionally biased region" description="Acidic residues" evidence="1">
    <location>
        <begin position="74"/>
        <end position="84"/>
    </location>
</feature>
<dbReference type="Proteomes" id="UP000007796">
    <property type="component" value="Unassembled WGS sequence"/>
</dbReference>
<feature type="compositionally biased region" description="Basic residues" evidence="1">
    <location>
        <begin position="303"/>
        <end position="319"/>
    </location>
</feature>
<evidence type="ECO:0000313" key="3">
    <source>
        <dbReference type="Proteomes" id="UP000007796"/>
    </source>
</evidence>
<dbReference type="EMBL" id="GL629735">
    <property type="protein sequence ID" value="EFX06103.1"/>
    <property type="molecule type" value="Genomic_DNA"/>
</dbReference>
<reference evidence="2 3" key="1">
    <citation type="journal article" date="2011" name="Proc. Natl. Acad. Sci. U.S.A.">
        <title>Genome and transcriptome analyses of the mountain pine beetle-fungal symbiont Grosmannia clavigera, a lodgepole pine pathogen.</title>
        <authorList>
            <person name="DiGuistini S."/>
            <person name="Wang Y."/>
            <person name="Liao N.Y."/>
            <person name="Taylor G."/>
            <person name="Tanguay P."/>
            <person name="Feau N."/>
            <person name="Henrissat B."/>
            <person name="Chan S.K."/>
            <person name="Hesse-Orce U."/>
            <person name="Alamouti S.M."/>
            <person name="Tsui C.K.M."/>
            <person name="Docking R.T."/>
            <person name="Levasseur A."/>
            <person name="Haridas S."/>
            <person name="Robertson G."/>
            <person name="Birol I."/>
            <person name="Holt R.A."/>
            <person name="Marra M.A."/>
            <person name="Hamelin R.C."/>
            <person name="Hirst M."/>
            <person name="Jones S.J.M."/>
            <person name="Bohlmann J."/>
            <person name="Breuil C."/>
        </authorList>
    </citation>
    <scope>NUCLEOTIDE SEQUENCE [LARGE SCALE GENOMIC DNA]</scope>
    <source>
        <strain evidence="3">kw1407 / UAMH 11150</strain>
    </source>
</reference>